<sequence>MTVEHPYRPLLAYVKSIQGTRDLAQVAWNFINDSLRTTICLQYAPRCVSAAAVSLAARYLSDRHGNLLKLPKHNDGEWHDAFHVSDASVQDVSKQIMELYESKQINGGPALANGSHVALMSQKRAEIERAATTTAADSPTGAAALAACGAPAPLEEKLPPDTQVGTGAACVAAPLVSSVPEVVGADDAEDEPKAKRPRECTAFAG</sequence>
<feature type="domain" description="Cyclin-like" evidence="2">
    <location>
        <begin position="8"/>
        <end position="101"/>
    </location>
</feature>
<dbReference type="SUPFAM" id="SSF47954">
    <property type="entry name" value="Cyclin-like"/>
    <property type="match status" value="1"/>
</dbReference>
<gene>
    <name evidence="3" type="ORF">CLEP1334_LOCUS12080</name>
</gene>
<dbReference type="InterPro" id="IPR036915">
    <property type="entry name" value="Cyclin-like_sf"/>
</dbReference>
<dbReference type="PANTHER" id="PTHR10026">
    <property type="entry name" value="CYCLIN"/>
    <property type="match status" value="1"/>
</dbReference>
<dbReference type="GO" id="GO:0016538">
    <property type="term" value="F:cyclin-dependent protein serine/threonine kinase regulator activity"/>
    <property type="evidence" value="ECO:0007669"/>
    <property type="project" value="InterPro"/>
</dbReference>
<protein>
    <recommendedName>
        <fullName evidence="2">Cyclin-like domain-containing protein</fullName>
    </recommendedName>
</protein>
<evidence type="ECO:0000313" key="3">
    <source>
        <dbReference type="EMBL" id="CAD8536798.1"/>
    </source>
</evidence>
<dbReference type="InterPro" id="IPR013763">
    <property type="entry name" value="Cyclin-like_dom"/>
</dbReference>
<dbReference type="SMART" id="SM00385">
    <property type="entry name" value="CYCLIN"/>
    <property type="match status" value="1"/>
</dbReference>
<feature type="region of interest" description="Disordered" evidence="1">
    <location>
        <begin position="182"/>
        <end position="205"/>
    </location>
</feature>
<name>A0A7S0J0G8_9EUKA</name>
<reference evidence="3" key="1">
    <citation type="submission" date="2021-01" db="EMBL/GenBank/DDBJ databases">
        <authorList>
            <person name="Corre E."/>
            <person name="Pelletier E."/>
            <person name="Niang G."/>
            <person name="Scheremetjew M."/>
            <person name="Finn R."/>
            <person name="Kale V."/>
            <person name="Holt S."/>
            <person name="Cochrane G."/>
            <person name="Meng A."/>
            <person name="Brown T."/>
            <person name="Cohen L."/>
        </authorList>
    </citation>
    <scope>NUCLEOTIDE SEQUENCE</scope>
    <source>
        <strain evidence="3">RCC1130</strain>
    </source>
</reference>
<dbReference type="GO" id="GO:0006357">
    <property type="term" value="P:regulation of transcription by RNA polymerase II"/>
    <property type="evidence" value="ECO:0007669"/>
    <property type="project" value="InterPro"/>
</dbReference>
<evidence type="ECO:0000259" key="2">
    <source>
        <dbReference type="SMART" id="SM00385"/>
    </source>
</evidence>
<evidence type="ECO:0000256" key="1">
    <source>
        <dbReference type="SAM" id="MobiDB-lite"/>
    </source>
</evidence>
<dbReference type="Gene3D" id="1.10.472.10">
    <property type="entry name" value="Cyclin-like"/>
    <property type="match status" value="1"/>
</dbReference>
<organism evidence="3">
    <name type="scientific">Calcidiscus leptoporus</name>
    <dbReference type="NCBI Taxonomy" id="127549"/>
    <lineage>
        <taxon>Eukaryota</taxon>
        <taxon>Haptista</taxon>
        <taxon>Haptophyta</taxon>
        <taxon>Prymnesiophyceae</taxon>
        <taxon>Coccolithales</taxon>
        <taxon>Calcidiscaceae</taxon>
        <taxon>Calcidiscus</taxon>
    </lineage>
</organism>
<dbReference type="InterPro" id="IPR043198">
    <property type="entry name" value="Cyclin/Ssn8"/>
</dbReference>
<dbReference type="EMBL" id="HBER01024104">
    <property type="protein sequence ID" value="CAD8536798.1"/>
    <property type="molecule type" value="Transcribed_RNA"/>
</dbReference>
<proteinExistence type="predicted"/>
<accession>A0A7S0J0G8</accession>
<dbReference type="AlphaFoldDB" id="A0A7S0J0G8"/>